<dbReference type="InterPro" id="IPR054496">
    <property type="entry name" value="E217_GP41"/>
</dbReference>
<keyword evidence="2" id="KW-1185">Reference proteome</keyword>
<gene>
    <name evidence="1" type="ORF">AWB75_06007</name>
</gene>
<organism evidence="1 2">
    <name type="scientific">Caballeronia catudaia</name>
    <dbReference type="NCBI Taxonomy" id="1777136"/>
    <lineage>
        <taxon>Bacteria</taxon>
        <taxon>Pseudomonadati</taxon>
        <taxon>Pseudomonadota</taxon>
        <taxon>Betaproteobacteria</taxon>
        <taxon>Burkholderiales</taxon>
        <taxon>Burkholderiaceae</taxon>
        <taxon>Caballeronia</taxon>
    </lineage>
</organism>
<protein>
    <submittedName>
        <fullName evidence="1">Uncharacterized protein</fullName>
    </submittedName>
</protein>
<dbReference type="OrthoDB" id="5690318at2"/>
<sequence length="295" mass="30920">MPFARRRIDVTFALAKSTFPDGSQILDLEGHRVQVSLANNGGGLALPALSLRIYGMKLADMGVLATRGLTGLAVKGDQVTVSAGTVDDTNTGLMNTIFVGTIYSAVTDFIGSPDVSFVVNASSGFLQRIQASPPNTYPGPQDVASIIGGLAKQAGFAFRNHGVNAKISGQYLAGTLMDQIERVAGATQTLVLLDQGVLHIWPNGGAPDFPPVTLSAETSMRGYPTFTPTGIEVSCEWNAAILFGTTANVQSIVPMASGTWQVMRSSHELSTVTPDGAWFSTLNLSPVGYLGVSPN</sequence>
<dbReference type="Pfam" id="PF22759">
    <property type="entry name" value="E217_GP41"/>
    <property type="match status" value="1"/>
</dbReference>
<comment type="caution">
    <text evidence="1">The sequence shown here is derived from an EMBL/GenBank/DDBJ whole genome shotgun (WGS) entry which is preliminary data.</text>
</comment>
<proteinExistence type="predicted"/>
<reference evidence="1" key="1">
    <citation type="submission" date="2016-01" db="EMBL/GenBank/DDBJ databases">
        <authorList>
            <person name="Peeters C."/>
        </authorList>
    </citation>
    <scope>NUCLEOTIDE SEQUENCE [LARGE SCALE GENOMIC DNA]</scope>
    <source>
        <strain evidence="1">LMG 29318</strain>
    </source>
</reference>
<dbReference type="Proteomes" id="UP000054870">
    <property type="component" value="Unassembled WGS sequence"/>
</dbReference>
<dbReference type="EMBL" id="FCOF02000045">
    <property type="protein sequence ID" value="SAK87964.1"/>
    <property type="molecule type" value="Genomic_DNA"/>
</dbReference>
<accession>A0A158CZZ9</accession>
<dbReference type="AlphaFoldDB" id="A0A158CZZ9"/>
<evidence type="ECO:0000313" key="1">
    <source>
        <dbReference type="EMBL" id="SAK87964.1"/>
    </source>
</evidence>
<name>A0A158CZZ9_9BURK</name>
<dbReference type="RefSeq" id="WP_061127685.1">
    <property type="nucleotide sequence ID" value="NZ_FCOF02000045.1"/>
</dbReference>
<evidence type="ECO:0000313" key="2">
    <source>
        <dbReference type="Proteomes" id="UP000054870"/>
    </source>
</evidence>